<feature type="chain" id="PRO_5041389815" evidence="1">
    <location>
        <begin position="18"/>
        <end position="219"/>
    </location>
</feature>
<dbReference type="AlphaFoldDB" id="A0AA40DEN7"/>
<evidence type="ECO:0000313" key="2">
    <source>
        <dbReference type="EMBL" id="KAK0674292.1"/>
    </source>
</evidence>
<proteinExistence type="predicted"/>
<accession>A0AA40DEN7</accession>
<evidence type="ECO:0000313" key="3">
    <source>
        <dbReference type="Proteomes" id="UP001174997"/>
    </source>
</evidence>
<feature type="signal peptide" evidence="1">
    <location>
        <begin position="1"/>
        <end position="17"/>
    </location>
</feature>
<organism evidence="2 3">
    <name type="scientific">Cercophora samala</name>
    <dbReference type="NCBI Taxonomy" id="330535"/>
    <lineage>
        <taxon>Eukaryota</taxon>
        <taxon>Fungi</taxon>
        <taxon>Dikarya</taxon>
        <taxon>Ascomycota</taxon>
        <taxon>Pezizomycotina</taxon>
        <taxon>Sordariomycetes</taxon>
        <taxon>Sordariomycetidae</taxon>
        <taxon>Sordariales</taxon>
        <taxon>Lasiosphaeriaceae</taxon>
        <taxon>Cercophora</taxon>
    </lineage>
</organism>
<dbReference type="Proteomes" id="UP001174997">
    <property type="component" value="Unassembled WGS sequence"/>
</dbReference>
<keyword evidence="3" id="KW-1185">Reference proteome</keyword>
<gene>
    <name evidence="2" type="ORF">QBC41DRAFT_52758</name>
</gene>
<protein>
    <submittedName>
        <fullName evidence="2">Uncharacterized protein</fullName>
    </submittedName>
</protein>
<keyword evidence="1" id="KW-0732">Signal</keyword>
<comment type="caution">
    <text evidence="2">The sequence shown here is derived from an EMBL/GenBank/DDBJ whole genome shotgun (WGS) entry which is preliminary data.</text>
</comment>
<reference evidence="2" key="1">
    <citation type="submission" date="2023-06" db="EMBL/GenBank/DDBJ databases">
        <title>Genome-scale phylogeny and comparative genomics of the fungal order Sordariales.</title>
        <authorList>
            <consortium name="Lawrence Berkeley National Laboratory"/>
            <person name="Hensen N."/>
            <person name="Bonometti L."/>
            <person name="Westerberg I."/>
            <person name="Brannstrom I.O."/>
            <person name="Guillou S."/>
            <person name="Cros-Aarteil S."/>
            <person name="Calhoun S."/>
            <person name="Haridas S."/>
            <person name="Kuo A."/>
            <person name="Mondo S."/>
            <person name="Pangilinan J."/>
            <person name="Riley R."/>
            <person name="Labutti K."/>
            <person name="Andreopoulos B."/>
            <person name="Lipzen A."/>
            <person name="Chen C."/>
            <person name="Yanf M."/>
            <person name="Daum C."/>
            <person name="Ng V."/>
            <person name="Clum A."/>
            <person name="Steindorff A."/>
            <person name="Ohm R."/>
            <person name="Martin F."/>
            <person name="Silar P."/>
            <person name="Natvig D."/>
            <person name="Lalanne C."/>
            <person name="Gautier V."/>
            <person name="Ament-Velasquez S.L."/>
            <person name="Kruys A."/>
            <person name="Hutchinson M.I."/>
            <person name="Powell A.J."/>
            <person name="Barry K."/>
            <person name="Miller A.N."/>
            <person name="Grigoriev I.V."/>
            <person name="Debuchy R."/>
            <person name="Gladieux P."/>
            <person name="Thoren M.H."/>
            <person name="Johannesson H."/>
        </authorList>
    </citation>
    <scope>NUCLEOTIDE SEQUENCE</scope>
    <source>
        <strain evidence="2">CBS 307.81</strain>
    </source>
</reference>
<dbReference type="EMBL" id="JAULSY010000002">
    <property type="protein sequence ID" value="KAK0674292.1"/>
    <property type="molecule type" value="Genomic_DNA"/>
</dbReference>
<name>A0AA40DEN7_9PEZI</name>
<evidence type="ECO:0000256" key="1">
    <source>
        <dbReference type="SAM" id="SignalP"/>
    </source>
</evidence>
<sequence>MHFTTNLFALAALPVLASPASRPIYYLHQLSQALVKPARFISTSETAQFNFAPYQLTNITLECNRPNNKTNYSCAVDFTLHDPNSVRENNVTSCSCHHGWSWDGVNGSLGAGDWQNPVAGYQLCWRDNSTYFTSSVPWFDHPGNFSLEVAHTYHDDENFTVPWDYPTTIATGEILIEYRDEGDNKKKKNKKNKKKHQKNNNICLREAGPVNATVVGVLD</sequence>